<proteinExistence type="predicted"/>
<evidence type="ECO:0000313" key="1">
    <source>
        <dbReference type="EMBL" id="MDQ0509374.1"/>
    </source>
</evidence>
<dbReference type="Proteomes" id="UP001235094">
    <property type="component" value="Unassembled WGS sequence"/>
</dbReference>
<name>A0ABU0LKY9_9HYPH</name>
<reference evidence="1 2" key="1">
    <citation type="submission" date="2023-07" db="EMBL/GenBank/DDBJ databases">
        <title>Genomic Encyclopedia of Type Strains, Phase IV (KMG-IV): sequencing the most valuable type-strain genomes for metagenomic binning, comparative biology and taxonomic classification.</title>
        <authorList>
            <person name="Goeker M."/>
        </authorList>
    </citation>
    <scope>NUCLEOTIDE SEQUENCE [LARGE SCALE GENOMIC DNA]</scope>
    <source>
        <strain evidence="1 2">DSM 15561</strain>
    </source>
</reference>
<comment type="caution">
    <text evidence="1">The sequence shown here is derived from an EMBL/GenBank/DDBJ whole genome shotgun (WGS) entry which is preliminary data.</text>
</comment>
<protein>
    <submittedName>
        <fullName evidence="1">Uncharacterized protein</fullName>
    </submittedName>
</protein>
<organism evidence="1 2">
    <name type="scientific">Ancylobacter amanitiformis</name>
    <dbReference type="NCBI Taxonomy" id="217069"/>
    <lineage>
        <taxon>Bacteria</taxon>
        <taxon>Pseudomonadati</taxon>
        <taxon>Pseudomonadota</taxon>
        <taxon>Alphaproteobacteria</taxon>
        <taxon>Hyphomicrobiales</taxon>
        <taxon>Xanthobacteraceae</taxon>
        <taxon>Ancylobacter</taxon>
    </lineage>
</organism>
<dbReference type="RefSeq" id="WP_306888061.1">
    <property type="nucleotide sequence ID" value="NZ_JAUSVR010000001.1"/>
</dbReference>
<dbReference type="EMBL" id="JAUSVR010000001">
    <property type="protein sequence ID" value="MDQ0509374.1"/>
    <property type="molecule type" value="Genomic_DNA"/>
</dbReference>
<evidence type="ECO:0000313" key="2">
    <source>
        <dbReference type="Proteomes" id="UP001235094"/>
    </source>
</evidence>
<sequence length="238" mass="23122">MAAVALMLGAGATGLGLVAQIVPAGAQTAAVGSAAWATAQIVSVLAASQSVPFNAPPQVPGQIAALLQSNPAYAAVLVAQLNAISSGTAGDLSVTNADGTVIAVSVNPSLVSQMAQGLAQAVAAWQSQASSSASANAALVAVNTFLASDDFSRGSAFGSAVEAALAEQGSLVPSVLSDNNSSEPNTNPLAISVPTLVKDTSSVVVSPNAQSTTINIQASQFVPTESVTTVFTGSGGGS</sequence>
<keyword evidence="2" id="KW-1185">Reference proteome</keyword>
<accession>A0ABU0LKY9</accession>
<gene>
    <name evidence="1" type="ORF">QOZ99_000251</name>
</gene>